<keyword evidence="12" id="KW-0539">Nucleus</keyword>
<evidence type="ECO:0000256" key="17">
    <source>
        <dbReference type="RuleBase" id="RU003825"/>
    </source>
</evidence>
<feature type="region of interest" description="Disordered" evidence="18">
    <location>
        <begin position="1"/>
        <end position="22"/>
    </location>
</feature>
<keyword evidence="6" id="KW-0597">Phosphoprotein</keyword>
<comment type="similarity">
    <text evidence="4 17">Belongs to the uridine kinase family.</text>
</comment>
<keyword evidence="8 17" id="KW-0547">Nucleotide-binding</keyword>
<keyword evidence="5" id="KW-0963">Cytoplasm</keyword>
<evidence type="ECO:0000313" key="22">
    <source>
        <dbReference type="Proteomes" id="UP001231518"/>
    </source>
</evidence>
<evidence type="ECO:0000256" key="15">
    <source>
        <dbReference type="ARBA" id="ARBA00056790"/>
    </source>
</evidence>
<evidence type="ECO:0000256" key="10">
    <source>
        <dbReference type="ARBA" id="ARBA00022840"/>
    </source>
</evidence>
<dbReference type="InterPro" id="IPR000836">
    <property type="entry name" value="PRTase_dom"/>
</dbReference>
<dbReference type="Pfam" id="PF14681">
    <property type="entry name" value="UPRTase"/>
    <property type="match status" value="2"/>
</dbReference>
<dbReference type="CDD" id="cd02023">
    <property type="entry name" value="UMPK"/>
    <property type="match status" value="1"/>
</dbReference>
<dbReference type="PANTHER" id="PTHR10285">
    <property type="entry name" value="URIDINE KINASE"/>
    <property type="match status" value="1"/>
</dbReference>
<dbReference type="GO" id="GO:0005737">
    <property type="term" value="C:cytoplasm"/>
    <property type="evidence" value="ECO:0007669"/>
    <property type="project" value="UniProtKB-SubCell"/>
</dbReference>
<evidence type="ECO:0000259" key="20">
    <source>
        <dbReference type="Pfam" id="PF14681"/>
    </source>
</evidence>
<comment type="subcellular location">
    <subcellularLocation>
        <location evidence="2">Cytoplasm</location>
    </subcellularLocation>
    <subcellularLocation>
        <location evidence="1">Nucleus</location>
    </subcellularLocation>
</comment>
<evidence type="ECO:0000256" key="1">
    <source>
        <dbReference type="ARBA" id="ARBA00004123"/>
    </source>
</evidence>
<protein>
    <recommendedName>
        <fullName evidence="17">Uridine kinase</fullName>
        <ecNumber evidence="17">2.7.1.48</ecNumber>
    </recommendedName>
</protein>
<dbReference type="FunFam" id="3.40.50.300:FF:000200">
    <property type="entry name" value="Uridine-cytidine kinase"/>
    <property type="match status" value="1"/>
</dbReference>
<dbReference type="GO" id="GO:0008655">
    <property type="term" value="P:pyrimidine-containing compound salvage"/>
    <property type="evidence" value="ECO:0007669"/>
    <property type="project" value="UniProtKB-ARBA"/>
</dbReference>
<evidence type="ECO:0000256" key="6">
    <source>
        <dbReference type="ARBA" id="ARBA00022553"/>
    </source>
</evidence>
<sequence length="988" mass="110767">MAGKLNKFETPSSASSDSDTELALELSEQVFLDDDEYPARAPASPTTVPNVRPYRPPSTGSNILKSPRARRVRTTSMSQPNKRTTAESILHADRRTIYTAGRPPWYNCTGGQEVEPFLIESILHADRRTIYTAGRPPWYNCTGGQEVEPFLIGICGASASGKTTVAAKIIESLNIPWVTIVSMDSFYKVLNEKQHHAATRNEYNFDHPDAFDIELLISVLQRLREGKKVEVPIYNYVTHSRENRTKTMYGANVIIFEGILAFYNAEVTKMLDMKVFVDTDADIRLARRLRRDIVQRGRDLEGVLKQYMTHVKPAYQSYIAPCMAHADIIVPRGGENKVAIHLIVQHVHKQLQLVSTATRHCNSYTTRSYIAPCMAHADIIVPRGGENKVAIHLIVQHVHKQLQLVSTATRHCNSYTTRSYIAPCMAHADIIVPRGGENKVAIHLIVQHVHKQLQLVSTATRHCNSYTTQSYIAPCMAHADIIVPRGGENKVAIHLIVQHVHKQLQLVSTATRHCNSYTTQSYIAPCMAHADIIVPRGGENKVAIHLIVQHVHKQLQLRGFKVREKLAIGHIGQPVPDSLFVLKETPQVQGLHTFIRNKDTPRDEFIFYSKRLMRLVIEFALSLLPYSDHVVDTPQGFGYKGRKCTVEKICGVSILRAGETMEQAVCDICKDIRIGKILIQTNQQTDEPELYYLRLPKDIKDYRVILMDATVATGAAAIMAIRVLLDHDVPEQNISLVSLLMAEIGVHSIAYAFPQVCRHIRVLLDHDVPEQNISLVSLLMAEIGVHSIAYAFPQVCRHIRVLLDHDVPEQNISLVSLLMAEIGVHSIAYAFPQVCRHIRVLLDHDVPEQNISLVSLLMAEIGVHSIAYAFPQVCRHIRVLLDHDVPEQNISLVSLLMAEIGVHSIAYAFPQVCRHIRVLLDHDVPEQNISLVSLLMAEIGVHSIAYAFPQVKIVTSALDPEINEKFYVLPGIGNFGDRYFGTEPADDE</sequence>
<dbReference type="Gene3D" id="3.40.50.300">
    <property type="entry name" value="P-loop containing nucleotide triphosphate hydrolases"/>
    <property type="match status" value="5"/>
</dbReference>
<name>A0AAD7YGS6_MYTSE</name>
<dbReference type="InterPro" id="IPR000764">
    <property type="entry name" value="Uridine_kinase-like"/>
</dbReference>
<keyword evidence="11" id="KW-0832">Ubl conjugation</keyword>
<dbReference type="EC" id="2.7.1.48" evidence="17"/>
<dbReference type="NCBIfam" id="NF004018">
    <property type="entry name" value="PRK05480.1"/>
    <property type="match status" value="1"/>
</dbReference>
<dbReference type="InterPro" id="IPR027417">
    <property type="entry name" value="P-loop_NTPase"/>
</dbReference>
<evidence type="ECO:0000256" key="3">
    <source>
        <dbReference type="ARBA" id="ARBA00004690"/>
    </source>
</evidence>
<evidence type="ECO:0000256" key="13">
    <source>
        <dbReference type="ARBA" id="ARBA00047436"/>
    </source>
</evidence>
<dbReference type="SUPFAM" id="SSF52540">
    <property type="entry name" value="P-loop containing nucleoside triphosphate hydrolases"/>
    <property type="match status" value="1"/>
</dbReference>
<gene>
    <name evidence="21" type="ORF">PYW07_014107</name>
</gene>
<evidence type="ECO:0000256" key="5">
    <source>
        <dbReference type="ARBA" id="ARBA00022490"/>
    </source>
</evidence>
<comment type="catalytic activity">
    <reaction evidence="14 17">
        <text>uridine + ATP = UMP + ADP + H(+)</text>
        <dbReference type="Rhea" id="RHEA:16825"/>
        <dbReference type="ChEBI" id="CHEBI:15378"/>
        <dbReference type="ChEBI" id="CHEBI:16704"/>
        <dbReference type="ChEBI" id="CHEBI:30616"/>
        <dbReference type="ChEBI" id="CHEBI:57865"/>
        <dbReference type="ChEBI" id="CHEBI:456216"/>
        <dbReference type="EC" id="2.7.1.48"/>
    </reaction>
</comment>
<organism evidence="21 22">
    <name type="scientific">Mythimna separata</name>
    <name type="common">Oriental armyworm</name>
    <name type="synonym">Pseudaletia separata</name>
    <dbReference type="NCBI Taxonomy" id="271217"/>
    <lineage>
        <taxon>Eukaryota</taxon>
        <taxon>Metazoa</taxon>
        <taxon>Ecdysozoa</taxon>
        <taxon>Arthropoda</taxon>
        <taxon>Hexapoda</taxon>
        <taxon>Insecta</taxon>
        <taxon>Pterygota</taxon>
        <taxon>Neoptera</taxon>
        <taxon>Endopterygota</taxon>
        <taxon>Lepidoptera</taxon>
        <taxon>Glossata</taxon>
        <taxon>Ditrysia</taxon>
        <taxon>Noctuoidea</taxon>
        <taxon>Noctuidae</taxon>
        <taxon>Noctuinae</taxon>
        <taxon>Hadenini</taxon>
        <taxon>Mythimna</taxon>
    </lineage>
</organism>
<evidence type="ECO:0000259" key="19">
    <source>
        <dbReference type="Pfam" id="PF00485"/>
    </source>
</evidence>
<feature type="compositionally biased region" description="Polar residues" evidence="18">
    <location>
        <begin position="74"/>
        <end position="83"/>
    </location>
</feature>
<comment type="subunit">
    <text evidence="16">Interacts with RNF19B.</text>
</comment>
<keyword evidence="22" id="KW-1185">Reference proteome</keyword>
<feature type="domain" description="Phosphoribosyltransferase" evidence="20">
    <location>
        <begin position="912"/>
        <end position="982"/>
    </location>
</feature>
<dbReference type="EMBL" id="JARGEI010000020">
    <property type="protein sequence ID" value="KAJ8713737.1"/>
    <property type="molecule type" value="Genomic_DNA"/>
</dbReference>
<evidence type="ECO:0000256" key="16">
    <source>
        <dbReference type="ARBA" id="ARBA00065923"/>
    </source>
</evidence>
<evidence type="ECO:0000256" key="14">
    <source>
        <dbReference type="ARBA" id="ARBA00048909"/>
    </source>
</evidence>
<keyword evidence="9 17" id="KW-0418">Kinase</keyword>
<dbReference type="GO" id="GO:0004849">
    <property type="term" value="F:uridine kinase activity"/>
    <property type="evidence" value="ECO:0007669"/>
    <property type="project" value="UniProtKB-EC"/>
</dbReference>
<evidence type="ECO:0000256" key="18">
    <source>
        <dbReference type="SAM" id="MobiDB-lite"/>
    </source>
</evidence>
<dbReference type="CDD" id="cd06223">
    <property type="entry name" value="PRTases_typeI"/>
    <property type="match status" value="1"/>
</dbReference>
<dbReference type="Pfam" id="PF00485">
    <property type="entry name" value="PRK"/>
    <property type="match status" value="1"/>
</dbReference>
<comment type="pathway">
    <text evidence="17">Pyrimidine metabolism; CTP biosynthesis via salvage pathway; CTP from cytidine: step 1/3.</text>
</comment>
<evidence type="ECO:0000256" key="11">
    <source>
        <dbReference type="ARBA" id="ARBA00022843"/>
    </source>
</evidence>
<dbReference type="Gene3D" id="3.40.50.2020">
    <property type="match status" value="6"/>
</dbReference>
<evidence type="ECO:0000256" key="12">
    <source>
        <dbReference type="ARBA" id="ARBA00023242"/>
    </source>
</evidence>
<keyword evidence="7 17" id="KW-0808">Transferase</keyword>
<evidence type="ECO:0000256" key="4">
    <source>
        <dbReference type="ARBA" id="ARBA00005408"/>
    </source>
</evidence>
<evidence type="ECO:0000256" key="7">
    <source>
        <dbReference type="ARBA" id="ARBA00022679"/>
    </source>
</evidence>
<comment type="caution">
    <text evidence="21">The sequence shown here is derived from an EMBL/GenBank/DDBJ whole genome shotgun (WGS) entry which is preliminary data.</text>
</comment>
<feature type="region of interest" description="Disordered" evidence="18">
    <location>
        <begin position="34"/>
        <end position="83"/>
    </location>
</feature>
<dbReference type="InterPro" id="IPR029057">
    <property type="entry name" value="PRTase-like"/>
</dbReference>
<dbReference type="GO" id="GO:0005524">
    <property type="term" value="F:ATP binding"/>
    <property type="evidence" value="ECO:0007669"/>
    <property type="project" value="UniProtKB-KW"/>
</dbReference>
<dbReference type="InterPro" id="IPR006083">
    <property type="entry name" value="PRK/URK"/>
</dbReference>
<reference evidence="21" key="1">
    <citation type="submission" date="2023-03" db="EMBL/GenBank/DDBJ databases">
        <title>Chromosome-level genomes of two armyworms, Mythimna separata and Mythimna loreyi, provide insights into the biosynthesis and reception of sex pheromones.</title>
        <authorList>
            <person name="Zhao H."/>
        </authorList>
    </citation>
    <scope>NUCLEOTIDE SEQUENCE</scope>
    <source>
        <strain evidence="21">BeijingLab</strain>
        <tissue evidence="21">Pupa</tissue>
    </source>
</reference>
<evidence type="ECO:0000256" key="2">
    <source>
        <dbReference type="ARBA" id="ARBA00004496"/>
    </source>
</evidence>
<comment type="catalytic activity">
    <reaction evidence="13 17">
        <text>cytidine + ATP = CMP + ADP + H(+)</text>
        <dbReference type="Rhea" id="RHEA:24674"/>
        <dbReference type="ChEBI" id="CHEBI:15378"/>
        <dbReference type="ChEBI" id="CHEBI:17562"/>
        <dbReference type="ChEBI" id="CHEBI:30616"/>
        <dbReference type="ChEBI" id="CHEBI:60377"/>
        <dbReference type="ChEBI" id="CHEBI:456216"/>
        <dbReference type="EC" id="2.7.1.48"/>
    </reaction>
</comment>
<accession>A0AAD7YGS6</accession>
<evidence type="ECO:0000256" key="8">
    <source>
        <dbReference type="ARBA" id="ARBA00022741"/>
    </source>
</evidence>
<proteinExistence type="inferred from homology"/>
<evidence type="ECO:0000313" key="21">
    <source>
        <dbReference type="EMBL" id="KAJ8713737.1"/>
    </source>
</evidence>
<dbReference type="FunFam" id="3.40.50.2020:FF:000010">
    <property type="entry name" value="Uridine-cytidine kinase"/>
    <property type="match status" value="1"/>
</dbReference>
<feature type="domain" description="Phosphoribosyltransferase" evidence="20">
    <location>
        <begin position="584"/>
        <end position="756"/>
    </location>
</feature>
<dbReference type="GO" id="GO:0005634">
    <property type="term" value="C:nucleus"/>
    <property type="evidence" value="ECO:0007669"/>
    <property type="project" value="UniProtKB-SubCell"/>
</dbReference>
<evidence type="ECO:0000256" key="9">
    <source>
        <dbReference type="ARBA" id="ARBA00022777"/>
    </source>
</evidence>
<dbReference type="NCBIfam" id="TIGR00235">
    <property type="entry name" value="udk"/>
    <property type="match status" value="1"/>
</dbReference>
<dbReference type="Proteomes" id="UP001231518">
    <property type="component" value="Chromosome 4"/>
</dbReference>
<dbReference type="SUPFAM" id="SSF53271">
    <property type="entry name" value="PRTase-like"/>
    <property type="match status" value="2"/>
</dbReference>
<feature type="domain" description="Phosphoribulokinase/uridine kinase" evidence="19">
    <location>
        <begin position="151"/>
        <end position="339"/>
    </location>
</feature>
<dbReference type="AlphaFoldDB" id="A0AAD7YGS6"/>
<keyword evidence="10 17" id="KW-0067">ATP-binding</keyword>
<comment type="pathway">
    <text evidence="3 17">Pyrimidine metabolism; UMP biosynthesis via salvage pathway; UMP from uridine: step 1/1.</text>
</comment>
<comment type="function">
    <text evidence="15">May contribute to UTP accumulation needed for blast transformation and proliferation.</text>
</comment>
<dbReference type="PRINTS" id="PR00988">
    <property type="entry name" value="URIDINKINASE"/>
</dbReference>